<feature type="transmembrane region" description="Helical" evidence="8">
    <location>
        <begin position="89"/>
        <end position="106"/>
    </location>
</feature>
<reference evidence="10" key="2">
    <citation type="submission" date="2023-01" db="EMBL/GenBank/DDBJ databases">
        <authorList>
            <person name="Sun Q."/>
            <person name="Evtushenko L."/>
        </authorList>
    </citation>
    <scope>NUCLEOTIDE SEQUENCE</scope>
    <source>
        <strain evidence="10">VKM Ac-1069</strain>
    </source>
</reference>
<feature type="transmembrane region" description="Helical" evidence="8">
    <location>
        <begin position="280"/>
        <end position="303"/>
    </location>
</feature>
<dbReference type="InterPro" id="IPR020846">
    <property type="entry name" value="MFS_dom"/>
</dbReference>
<keyword evidence="3" id="KW-0813">Transport</keyword>
<feature type="transmembrane region" description="Helical" evidence="8">
    <location>
        <begin position="118"/>
        <end position="138"/>
    </location>
</feature>
<dbReference type="Gene3D" id="1.20.1720.10">
    <property type="entry name" value="Multidrug resistance protein D"/>
    <property type="match status" value="1"/>
</dbReference>
<evidence type="ECO:0000256" key="5">
    <source>
        <dbReference type="ARBA" id="ARBA00022692"/>
    </source>
</evidence>
<feature type="transmembrane region" description="Helical" evidence="8">
    <location>
        <begin position="240"/>
        <end position="259"/>
    </location>
</feature>
<evidence type="ECO:0000313" key="10">
    <source>
        <dbReference type="EMBL" id="GLL12760.1"/>
    </source>
</evidence>
<dbReference type="Proteomes" id="UP001143463">
    <property type="component" value="Unassembled WGS sequence"/>
</dbReference>
<feature type="transmembrane region" description="Helical" evidence="8">
    <location>
        <begin position="150"/>
        <end position="169"/>
    </location>
</feature>
<dbReference type="InterPro" id="IPR011701">
    <property type="entry name" value="MFS"/>
</dbReference>
<feature type="domain" description="Major facilitator superfamily (MFS) profile" evidence="9">
    <location>
        <begin position="23"/>
        <end position="497"/>
    </location>
</feature>
<feature type="transmembrane region" description="Helical" evidence="8">
    <location>
        <begin position="315"/>
        <end position="337"/>
    </location>
</feature>
<sequence length="510" mass="51773">MSTLSTPPTAAPADASRGRTLQALSGLMMGMFVAVLAGTVVSTALPRIITDLGASQSVYTWVVTAELLAMTATVPLWGKLADLYDNKVLVQLSLAFFVVGSLVAGLTPNVEILLVSRVVQGIGAGGLTALVQIVLAAIIPPRELGRYSGLLGAVFAVATVGGPLLGGLLVDSPLGWRACFLIGVPFSLAAIVLLQRTLTLESVRREVRIDWLGAFLITAGVSVVLIWSSLAGSTFPWNSGWTYGLLGGALVALAAAIVVEARHPEPVVPLGIFRNRTVALATLASLFVGIALFGSAVFLAQYFQIAQGYSPTAAGLMSLPMVAGTLVSSTVAGALITRFGRWKVFLVTGAVLMPAGTGLLATIDAHSGVLHVGSGMLVLGVGVGLLMQNLVLAAQNDTPARSIGAATSVLNFFRSMGGTIGVSALGAVLANLVGSALGGGASAGGHGALPDLGALPGPALAAVQAAYGDATATLFLIATPIALLALVAVLFIKEKPLLTTTSAQRRAEEG</sequence>
<dbReference type="PANTHER" id="PTHR23501">
    <property type="entry name" value="MAJOR FACILITATOR SUPERFAMILY"/>
    <property type="match status" value="1"/>
</dbReference>
<comment type="similarity">
    <text evidence="2">Belongs to the major facilitator superfamily. TCR/Tet family.</text>
</comment>
<organism evidence="10 11">
    <name type="scientific">Pseudonocardia halophobica</name>
    <dbReference type="NCBI Taxonomy" id="29401"/>
    <lineage>
        <taxon>Bacteria</taxon>
        <taxon>Bacillati</taxon>
        <taxon>Actinomycetota</taxon>
        <taxon>Actinomycetes</taxon>
        <taxon>Pseudonocardiales</taxon>
        <taxon>Pseudonocardiaceae</taxon>
        <taxon>Pseudonocardia</taxon>
    </lineage>
</organism>
<dbReference type="RefSeq" id="WP_037047275.1">
    <property type="nucleotide sequence ID" value="NZ_BAAAUZ010000049.1"/>
</dbReference>
<proteinExistence type="inferred from homology"/>
<keyword evidence="7 8" id="KW-0472">Membrane</keyword>
<feature type="transmembrane region" description="Helical" evidence="8">
    <location>
        <begin position="58"/>
        <end position="77"/>
    </location>
</feature>
<evidence type="ECO:0000256" key="2">
    <source>
        <dbReference type="ARBA" id="ARBA00007520"/>
    </source>
</evidence>
<evidence type="ECO:0000256" key="4">
    <source>
        <dbReference type="ARBA" id="ARBA00022475"/>
    </source>
</evidence>
<dbReference type="GO" id="GO:0005886">
    <property type="term" value="C:plasma membrane"/>
    <property type="evidence" value="ECO:0007669"/>
    <property type="project" value="UniProtKB-SubCell"/>
</dbReference>
<dbReference type="AlphaFoldDB" id="A0A9W6NWV4"/>
<accession>A0A9W6NWV4</accession>
<comment type="subcellular location">
    <subcellularLocation>
        <location evidence="1">Cell membrane</location>
        <topology evidence="1">Multi-pass membrane protein</topology>
    </subcellularLocation>
</comment>
<name>A0A9W6NWV4_9PSEU</name>
<evidence type="ECO:0000256" key="8">
    <source>
        <dbReference type="SAM" id="Phobius"/>
    </source>
</evidence>
<keyword evidence="5 8" id="KW-0812">Transmembrane</keyword>
<dbReference type="Gene3D" id="1.20.1250.20">
    <property type="entry name" value="MFS general substrate transporter like domains"/>
    <property type="match status" value="1"/>
</dbReference>
<dbReference type="SUPFAM" id="SSF103473">
    <property type="entry name" value="MFS general substrate transporter"/>
    <property type="match status" value="1"/>
</dbReference>
<dbReference type="PRINTS" id="PR01036">
    <property type="entry name" value="TCRTETB"/>
</dbReference>
<evidence type="ECO:0000256" key="3">
    <source>
        <dbReference type="ARBA" id="ARBA00022448"/>
    </source>
</evidence>
<evidence type="ECO:0000256" key="1">
    <source>
        <dbReference type="ARBA" id="ARBA00004651"/>
    </source>
</evidence>
<feature type="transmembrane region" description="Helical" evidence="8">
    <location>
        <begin position="472"/>
        <end position="492"/>
    </location>
</feature>
<protein>
    <submittedName>
        <fullName evidence="10">MFS transporter</fullName>
    </submittedName>
</protein>
<dbReference type="EMBL" id="BSFQ01000016">
    <property type="protein sequence ID" value="GLL12760.1"/>
    <property type="molecule type" value="Genomic_DNA"/>
</dbReference>
<evidence type="ECO:0000256" key="6">
    <source>
        <dbReference type="ARBA" id="ARBA00022989"/>
    </source>
</evidence>
<evidence type="ECO:0000256" key="7">
    <source>
        <dbReference type="ARBA" id="ARBA00023136"/>
    </source>
</evidence>
<dbReference type="PANTHER" id="PTHR23501:SF197">
    <property type="entry name" value="COMD"/>
    <property type="match status" value="1"/>
</dbReference>
<keyword evidence="6 8" id="KW-1133">Transmembrane helix</keyword>
<dbReference type="FunFam" id="1.20.1720.10:FF:000004">
    <property type="entry name" value="EmrB/QacA family drug resistance transporter"/>
    <property type="match status" value="1"/>
</dbReference>
<dbReference type="Pfam" id="PF07690">
    <property type="entry name" value="MFS_1"/>
    <property type="match status" value="1"/>
</dbReference>
<dbReference type="InterPro" id="IPR036259">
    <property type="entry name" value="MFS_trans_sf"/>
</dbReference>
<reference evidence="10" key="1">
    <citation type="journal article" date="2014" name="Int. J. Syst. Evol. Microbiol.">
        <title>Complete genome sequence of Corynebacterium casei LMG S-19264T (=DSM 44701T), isolated from a smear-ripened cheese.</title>
        <authorList>
            <consortium name="US DOE Joint Genome Institute (JGI-PGF)"/>
            <person name="Walter F."/>
            <person name="Albersmeier A."/>
            <person name="Kalinowski J."/>
            <person name="Ruckert C."/>
        </authorList>
    </citation>
    <scope>NUCLEOTIDE SEQUENCE</scope>
    <source>
        <strain evidence="10">VKM Ac-1069</strain>
    </source>
</reference>
<feature type="transmembrane region" description="Helical" evidence="8">
    <location>
        <begin position="175"/>
        <end position="195"/>
    </location>
</feature>
<evidence type="ECO:0000313" key="11">
    <source>
        <dbReference type="Proteomes" id="UP001143463"/>
    </source>
</evidence>
<feature type="transmembrane region" description="Helical" evidence="8">
    <location>
        <begin position="412"/>
        <end position="433"/>
    </location>
</feature>
<keyword evidence="4" id="KW-1003">Cell membrane</keyword>
<dbReference type="GO" id="GO:0022857">
    <property type="term" value="F:transmembrane transporter activity"/>
    <property type="evidence" value="ECO:0007669"/>
    <property type="project" value="InterPro"/>
</dbReference>
<feature type="transmembrane region" description="Helical" evidence="8">
    <location>
        <begin position="369"/>
        <end position="392"/>
    </location>
</feature>
<feature type="transmembrane region" description="Helical" evidence="8">
    <location>
        <begin position="207"/>
        <end position="228"/>
    </location>
</feature>
<keyword evidence="11" id="KW-1185">Reference proteome</keyword>
<dbReference type="PROSITE" id="PS50850">
    <property type="entry name" value="MFS"/>
    <property type="match status" value="1"/>
</dbReference>
<feature type="transmembrane region" description="Helical" evidence="8">
    <location>
        <begin position="344"/>
        <end position="363"/>
    </location>
</feature>
<evidence type="ECO:0000259" key="9">
    <source>
        <dbReference type="PROSITE" id="PS50850"/>
    </source>
</evidence>
<feature type="transmembrane region" description="Helical" evidence="8">
    <location>
        <begin position="26"/>
        <end position="46"/>
    </location>
</feature>
<comment type="caution">
    <text evidence="10">The sequence shown here is derived from an EMBL/GenBank/DDBJ whole genome shotgun (WGS) entry which is preliminary data.</text>
</comment>
<gene>
    <name evidence="10" type="ORF">GCM10017577_39010</name>
</gene>